<feature type="compositionally biased region" description="Low complexity" evidence="1">
    <location>
        <begin position="169"/>
        <end position="186"/>
    </location>
</feature>
<dbReference type="InterPro" id="IPR044821">
    <property type="entry name" value="At1g28695/At4g15970-like"/>
</dbReference>
<name>A0A453GBT3_AEGTS</name>
<dbReference type="InterPro" id="IPR005069">
    <property type="entry name" value="Nucl-diP-sugar_transferase"/>
</dbReference>
<protein>
    <recommendedName>
        <fullName evidence="2">Nucleotide-diphospho-sugar transferase domain-containing protein</fullName>
    </recommendedName>
</protein>
<accession>A0A453GBT3</accession>
<organism evidence="3 4">
    <name type="scientific">Aegilops tauschii subsp. strangulata</name>
    <name type="common">Goatgrass</name>
    <dbReference type="NCBI Taxonomy" id="200361"/>
    <lineage>
        <taxon>Eukaryota</taxon>
        <taxon>Viridiplantae</taxon>
        <taxon>Streptophyta</taxon>
        <taxon>Embryophyta</taxon>
        <taxon>Tracheophyta</taxon>
        <taxon>Spermatophyta</taxon>
        <taxon>Magnoliopsida</taxon>
        <taxon>Liliopsida</taxon>
        <taxon>Poales</taxon>
        <taxon>Poaceae</taxon>
        <taxon>BOP clade</taxon>
        <taxon>Pooideae</taxon>
        <taxon>Triticodae</taxon>
        <taxon>Triticeae</taxon>
        <taxon>Triticinae</taxon>
        <taxon>Aegilops</taxon>
    </lineage>
</organism>
<dbReference type="Proteomes" id="UP000015105">
    <property type="component" value="Chromosome 3D"/>
</dbReference>
<sequence length="186" mass="20457">DMQEERFPGLAELLPKVATDDGTVIVTSVNEAWAAPGSLLDLFRESFNNGEGIAHLLNHTLIVAVDPGAMSHCEAVHPHCYLLEVTSANVSSANGFFTESYLELVWAKLSLQQRVLQLGYNYLFTLMLCPCRMWMLCGCVTRSGISASTPTWSSPPIASVVMRRRSRTHPTPASTTSSPRTGRWKC</sequence>
<evidence type="ECO:0000259" key="2">
    <source>
        <dbReference type="Pfam" id="PF03407"/>
    </source>
</evidence>
<dbReference type="EnsemblPlants" id="AET3Gv20952600.3">
    <property type="protein sequence ID" value="AET3Gv20952600.3"/>
    <property type="gene ID" value="AET3Gv20952600"/>
</dbReference>
<evidence type="ECO:0000256" key="1">
    <source>
        <dbReference type="SAM" id="MobiDB-lite"/>
    </source>
</evidence>
<dbReference type="PANTHER" id="PTHR46038">
    <property type="entry name" value="EXPRESSED PROTEIN-RELATED"/>
    <property type="match status" value="1"/>
</dbReference>
<keyword evidence="4" id="KW-1185">Reference proteome</keyword>
<proteinExistence type="predicted"/>
<reference evidence="4" key="1">
    <citation type="journal article" date="2014" name="Science">
        <title>Ancient hybridizations among the ancestral genomes of bread wheat.</title>
        <authorList>
            <consortium name="International Wheat Genome Sequencing Consortium,"/>
            <person name="Marcussen T."/>
            <person name="Sandve S.R."/>
            <person name="Heier L."/>
            <person name="Spannagl M."/>
            <person name="Pfeifer M."/>
            <person name="Jakobsen K.S."/>
            <person name="Wulff B.B."/>
            <person name="Steuernagel B."/>
            <person name="Mayer K.F."/>
            <person name="Olsen O.A."/>
        </authorList>
    </citation>
    <scope>NUCLEOTIDE SEQUENCE [LARGE SCALE GENOMIC DNA]</scope>
    <source>
        <strain evidence="4">cv. AL8/78</strain>
    </source>
</reference>
<feature type="region of interest" description="Disordered" evidence="1">
    <location>
        <begin position="163"/>
        <end position="186"/>
    </location>
</feature>
<feature type="domain" description="Nucleotide-diphospho-sugar transferase" evidence="2">
    <location>
        <begin position="55"/>
        <end position="125"/>
    </location>
</feature>
<reference evidence="3" key="4">
    <citation type="submission" date="2019-03" db="UniProtKB">
        <authorList>
            <consortium name="EnsemblPlants"/>
        </authorList>
    </citation>
    <scope>IDENTIFICATION</scope>
</reference>
<dbReference type="PANTHER" id="PTHR46038:SF67">
    <property type="entry name" value="NUCLEOTIDE-DIPHOSPHO-SUGAR TRANSFERASE DOMAIN-CONTAINING PROTEIN"/>
    <property type="match status" value="1"/>
</dbReference>
<dbReference type="Pfam" id="PF03407">
    <property type="entry name" value="Nucleotid_trans"/>
    <property type="match status" value="1"/>
</dbReference>
<dbReference type="Gramene" id="AET3Gv20952600.3">
    <property type="protein sequence ID" value="AET3Gv20952600.3"/>
    <property type="gene ID" value="AET3Gv20952600"/>
</dbReference>
<evidence type="ECO:0000313" key="4">
    <source>
        <dbReference type="Proteomes" id="UP000015105"/>
    </source>
</evidence>
<evidence type="ECO:0000313" key="3">
    <source>
        <dbReference type="EnsemblPlants" id="AET3Gv20952600.3"/>
    </source>
</evidence>
<reference evidence="4" key="2">
    <citation type="journal article" date="2017" name="Nat. Plants">
        <title>The Aegilops tauschii genome reveals multiple impacts of transposons.</title>
        <authorList>
            <person name="Zhao G."/>
            <person name="Zou C."/>
            <person name="Li K."/>
            <person name="Wang K."/>
            <person name="Li T."/>
            <person name="Gao L."/>
            <person name="Zhang X."/>
            <person name="Wang H."/>
            <person name="Yang Z."/>
            <person name="Liu X."/>
            <person name="Jiang W."/>
            <person name="Mao L."/>
            <person name="Kong X."/>
            <person name="Jiao Y."/>
            <person name="Jia J."/>
        </authorList>
    </citation>
    <scope>NUCLEOTIDE SEQUENCE [LARGE SCALE GENOMIC DNA]</scope>
    <source>
        <strain evidence="4">cv. AL8/78</strain>
    </source>
</reference>
<dbReference type="AlphaFoldDB" id="A0A453GBT3"/>
<reference evidence="3" key="3">
    <citation type="journal article" date="2017" name="Nature">
        <title>Genome sequence of the progenitor of the wheat D genome Aegilops tauschii.</title>
        <authorList>
            <person name="Luo M.C."/>
            <person name="Gu Y.Q."/>
            <person name="Puiu D."/>
            <person name="Wang H."/>
            <person name="Twardziok S.O."/>
            <person name="Deal K.R."/>
            <person name="Huo N."/>
            <person name="Zhu T."/>
            <person name="Wang L."/>
            <person name="Wang Y."/>
            <person name="McGuire P.E."/>
            <person name="Liu S."/>
            <person name="Long H."/>
            <person name="Ramasamy R.K."/>
            <person name="Rodriguez J.C."/>
            <person name="Van S.L."/>
            <person name="Yuan L."/>
            <person name="Wang Z."/>
            <person name="Xia Z."/>
            <person name="Xiao L."/>
            <person name="Anderson O.D."/>
            <person name="Ouyang S."/>
            <person name="Liang Y."/>
            <person name="Zimin A.V."/>
            <person name="Pertea G."/>
            <person name="Qi P."/>
            <person name="Bennetzen J.L."/>
            <person name="Dai X."/>
            <person name="Dawson M.W."/>
            <person name="Muller H.G."/>
            <person name="Kugler K."/>
            <person name="Rivarola-Duarte L."/>
            <person name="Spannagl M."/>
            <person name="Mayer K.F.X."/>
            <person name="Lu F.H."/>
            <person name="Bevan M.W."/>
            <person name="Leroy P."/>
            <person name="Li P."/>
            <person name="You F.M."/>
            <person name="Sun Q."/>
            <person name="Liu Z."/>
            <person name="Lyons E."/>
            <person name="Wicker T."/>
            <person name="Salzberg S.L."/>
            <person name="Devos K.M."/>
            <person name="Dvorak J."/>
        </authorList>
    </citation>
    <scope>NUCLEOTIDE SEQUENCE [LARGE SCALE GENOMIC DNA]</scope>
    <source>
        <strain evidence="3">cv. AL8/78</strain>
    </source>
</reference>
<reference evidence="3" key="5">
    <citation type="journal article" date="2021" name="G3 (Bethesda)">
        <title>Aegilops tauschii genome assembly Aet v5.0 features greater sequence contiguity and improved annotation.</title>
        <authorList>
            <person name="Wang L."/>
            <person name="Zhu T."/>
            <person name="Rodriguez J.C."/>
            <person name="Deal K.R."/>
            <person name="Dubcovsky J."/>
            <person name="McGuire P.E."/>
            <person name="Lux T."/>
            <person name="Spannagl M."/>
            <person name="Mayer K.F.X."/>
            <person name="Baldrich P."/>
            <person name="Meyers B.C."/>
            <person name="Huo N."/>
            <person name="Gu Y.Q."/>
            <person name="Zhou H."/>
            <person name="Devos K.M."/>
            <person name="Bennetzen J.L."/>
            <person name="Unver T."/>
            <person name="Budak H."/>
            <person name="Gulick P.J."/>
            <person name="Galiba G."/>
            <person name="Kalapos B."/>
            <person name="Nelson D.R."/>
            <person name="Li P."/>
            <person name="You F.M."/>
            <person name="Luo M.C."/>
            <person name="Dvorak J."/>
        </authorList>
    </citation>
    <scope>NUCLEOTIDE SEQUENCE [LARGE SCALE GENOMIC DNA]</scope>
    <source>
        <strain evidence="3">cv. AL8/78</strain>
    </source>
</reference>